<name>A0A0V0GW93_SOLCH</name>
<accession>A0A0V0GW93</accession>
<evidence type="ECO:0000256" key="1">
    <source>
        <dbReference type="SAM" id="MobiDB-lite"/>
    </source>
</evidence>
<organism evidence="2">
    <name type="scientific">Solanum chacoense</name>
    <name type="common">Chaco potato</name>
    <dbReference type="NCBI Taxonomy" id="4108"/>
    <lineage>
        <taxon>Eukaryota</taxon>
        <taxon>Viridiplantae</taxon>
        <taxon>Streptophyta</taxon>
        <taxon>Embryophyta</taxon>
        <taxon>Tracheophyta</taxon>
        <taxon>Spermatophyta</taxon>
        <taxon>Magnoliopsida</taxon>
        <taxon>eudicotyledons</taxon>
        <taxon>Gunneridae</taxon>
        <taxon>Pentapetalae</taxon>
        <taxon>asterids</taxon>
        <taxon>lamiids</taxon>
        <taxon>Solanales</taxon>
        <taxon>Solanaceae</taxon>
        <taxon>Solanoideae</taxon>
        <taxon>Solaneae</taxon>
        <taxon>Solanum</taxon>
    </lineage>
</organism>
<evidence type="ECO:0000313" key="2">
    <source>
        <dbReference type="EMBL" id="JAP12205.1"/>
    </source>
</evidence>
<feature type="region of interest" description="Disordered" evidence="1">
    <location>
        <begin position="1"/>
        <end position="60"/>
    </location>
</feature>
<reference evidence="2" key="1">
    <citation type="submission" date="2015-12" db="EMBL/GenBank/DDBJ databases">
        <title>Gene expression during late stages of embryo sac development: a critical building block for successful pollen-pistil interactions.</title>
        <authorList>
            <person name="Liu Y."/>
            <person name="Joly V."/>
            <person name="Sabar M."/>
            <person name="Matton D.P."/>
        </authorList>
    </citation>
    <scope>NUCLEOTIDE SEQUENCE</scope>
</reference>
<dbReference type="EMBL" id="GEDG01029970">
    <property type="protein sequence ID" value="JAP12205.1"/>
    <property type="molecule type" value="Transcribed_RNA"/>
</dbReference>
<feature type="compositionally biased region" description="Basic residues" evidence="1">
    <location>
        <begin position="25"/>
        <end position="40"/>
    </location>
</feature>
<protein>
    <submittedName>
        <fullName evidence="2">Putative ovule protein</fullName>
    </submittedName>
</protein>
<sequence length="60" mass="7117">MATRNLHSITESSNQSFFIPLRVNPNHHGKTRSSLKRRRSQKDGIQATQRHLSKRRWRAH</sequence>
<proteinExistence type="predicted"/>
<feature type="compositionally biased region" description="Basic residues" evidence="1">
    <location>
        <begin position="51"/>
        <end position="60"/>
    </location>
</feature>
<feature type="compositionally biased region" description="Polar residues" evidence="1">
    <location>
        <begin position="1"/>
        <end position="17"/>
    </location>
</feature>
<dbReference type="AlphaFoldDB" id="A0A0V0GW93"/>